<dbReference type="Gene3D" id="3.40.50.2000">
    <property type="entry name" value="Glycogen Phosphorylase B"/>
    <property type="match status" value="2"/>
</dbReference>
<comment type="caution">
    <text evidence="3">The sequence shown here is derived from an EMBL/GenBank/DDBJ whole genome shotgun (WGS) entry which is preliminary data.</text>
</comment>
<protein>
    <submittedName>
        <fullName evidence="3">Uncharacterized protein</fullName>
    </submittedName>
</protein>
<dbReference type="Proteomes" id="UP000018688">
    <property type="component" value="Unassembled WGS sequence"/>
</dbReference>
<keyword evidence="4" id="KW-1185">Reference proteome</keyword>
<dbReference type="PANTHER" id="PTHR30160">
    <property type="entry name" value="TETRAACYLDISACCHARIDE 4'-KINASE-RELATED"/>
    <property type="match status" value="1"/>
</dbReference>
<dbReference type="STRING" id="1357399.HMPREF2087_01191"/>
<keyword evidence="2" id="KW-0808">Transferase</keyword>
<dbReference type="SUPFAM" id="SSF53756">
    <property type="entry name" value="UDP-Glycosyltransferase/glycogen phosphorylase"/>
    <property type="match status" value="1"/>
</dbReference>
<reference evidence="3 4" key="1">
    <citation type="submission" date="2013-10" db="EMBL/GenBank/DDBJ databases">
        <title>The Genome Sequence of Helicobacter canis NCTC 12740.</title>
        <authorList>
            <consortium name="The Broad Institute Genomics Platform"/>
            <person name="Earl A."/>
            <person name="Fox J.G."/>
            <person name="Shen Z."/>
            <person name="Young S.K."/>
            <person name="Zeng Q."/>
            <person name="Gargeya S."/>
            <person name="Fitzgerald M."/>
            <person name="Abouelleil A."/>
            <person name="Alvarado L."/>
            <person name="Chapman S.B."/>
            <person name="Gainer-Dewar J."/>
            <person name="Goldberg J."/>
            <person name="Griggs A."/>
            <person name="Gujja S."/>
            <person name="Hansen M."/>
            <person name="Howarth C."/>
            <person name="Imamovic A."/>
            <person name="Ireland A."/>
            <person name="Larimer J."/>
            <person name="McCowan C."/>
            <person name="Murphy C."/>
            <person name="Pearson M."/>
            <person name="Poon T.W."/>
            <person name="Priest M."/>
            <person name="Roberts A."/>
            <person name="Saif S."/>
            <person name="Shea T."/>
            <person name="Sykes S."/>
            <person name="Wortman J."/>
            <person name="Nusbaum C."/>
            <person name="Birren B."/>
        </authorList>
    </citation>
    <scope>NUCLEOTIDE SEQUENCE [LARGE SCALE GENOMIC DNA]</scope>
    <source>
        <strain evidence="3 4">NCTC 12740</strain>
    </source>
</reference>
<evidence type="ECO:0000256" key="2">
    <source>
        <dbReference type="ARBA" id="ARBA00022679"/>
    </source>
</evidence>
<dbReference type="Pfam" id="PF01075">
    <property type="entry name" value="Glyco_transf_9"/>
    <property type="match status" value="1"/>
</dbReference>
<dbReference type="GO" id="GO:0009244">
    <property type="term" value="P:lipopolysaccharide core region biosynthetic process"/>
    <property type="evidence" value="ECO:0007669"/>
    <property type="project" value="TreeGrafter"/>
</dbReference>
<evidence type="ECO:0000313" key="4">
    <source>
        <dbReference type="Proteomes" id="UP000018688"/>
    </source>
</evidence>
<accession>V8CJ71</accession>
<dbReference type="InterPro" id="IPR051199">
    <property type="entry name" value="LPS_LOS_Heptosyltrfase"/>
</dbReference>
<dbReference type="InterPro" id="IPR002201">
    <property type="entry name" value="Glyco_trans_9"/>
</dbReference>
<dbReference type="PATRIC" id="fig|1357399.3.peg.1250"/>
<dbReference type="GO" id="GO:0008713">
    <property type="term" value="F:ADP-heptose-lipopolysaccharide heptosyltransferase activity"/>
    <property type="evidence" value="ECO:0007669"/>
    <property type="project" value="TreeGrafter"/>
</dbReference>
<name>V8CJ71_9HELI</name>
<dbReference type="GO" id="GO:0005829">
    <property type="term" value="C:cytosol"/>
    <property type="evidence" value="ECO:0007669"/>
    <property type="project" value="TreeGrafter"/>
</dbReference>
<sequence length="394" mass="43960">MIHKQSHANDTNKPTIIFLHADNVNGLGDNVIALDSLLALKRIYQARLVVFARDTLQELLEGLDFVDEFCLLEGELTTAINREKINAYNATYLLSLSCKTKALRFFASTNATTIITRAKLANILRKRFRPVLLLNPSITHRQTLLLLARAIDKARFDKHIGSIDFLDSRVKSSDKQKQEIARFLATELTRFCRSDFNGNATLESKIAFTKAHRAHTPSSQALSPLALSLSSSQTPLYLICINPFTIAATHSLHLESYLTLIDKVAALPNCIPCICTYGKTHALLQEAMQDYNATHSCTLQDRCIIYHNQGDLHNLTAFLETMSCIITGSTGALHLAENLFTPSIALVSHTDTKRWGSQDKRYIIIQEPLSSISKELESSVIDLAVAKLQELLPR</sequence>
<dbReference type="OrthoDB" id="5326044at2"/>
<evidence type="ECO:0000313" key="3">
    <source>
        <dbReference type="EMBL" id="ETD26801.1"/>
    </source>
</evidence>
<gene>
    <name evidence="3" type="ORF">HMPREF2087_01191</name>
</gene>
<dbReference type="RefSeq" id="WP_023930158.1">
    <property type="nucleotide sequence ID" value="NZ_KI669458.1"/>
</dbReference>
<dbReference type="HOGENOM" id="CLU_830758_0_0_7"/>
<organism evidence="3 4">
    <name type="scientific">Helicobacter canis NCTC 12740</name>
    <dbReference type="NCBI Taxonomy" id="1357399"/>
    <lineage>
        <taxon>Bacteria</taxon>
        <taxon>Pseudomonadati</taxon>
        <taxon>Campylobacterota</taxon>
        <taxon>Epsilonproteobacteria</taxon>
        <taxon>Campylobacterales</taxon>
        <taxon>Helicobacteraceae</taxon>
        <taxon>Helicobacter</taxon>
    </lineage>
</organism>
<keyword evidence="1" id="KW-0328">Glycosyltransferase</keyword>
<dbReference type="EMBL" id="AZJJ01000002">
    <property type="protein sequence ID" value="ETD26801.1"/>
    <property type="molecule type" value="Genomic_DNA"/>
</dbReference>
<proteinExistence type="predicted"/>
<evidence type="ECO:0000256" key="1">
    <source>
        <dbReference type="ARBA" id="ARBA00022676"/>
    </source>
</evidence>
<dbReference type="AlphaFoldDB" id="V8CJ71"/>